<comment type="caution">
    <text evidence="3">The sequence shown here is derived from an EMBL/GenBank/DDBJ whole genome shotgun (WGS) entry which is preliminary data.</text>
</comment>
<dbReference type="InterPro" id="IPR006976">
    <property type="entry name" value="VanZ-like"/>
</dbReference>
<feature type="transmembrane region" description="Helical" evidence="1">
    <location>
        <begin position="106"/>
        <end position="123"/>
    </location>
</feature>
<proteinExistence type="predicted"/>
<evidence type="ECO:0000313" key="3">
    <source>
        <dbReference type="EMBL" id="OZM56506.1"/>
    </source>
</evidence>
<dbReference type="Pfam" id="PF04892">
    <property type="entry name" value="VanZ"/>
    <property type="match status" value="1"/>
</dbReference>
<reference evidence="3 4" key="2">
    <citation type="submission" date="2017-09" db="EMBL/GenBank/DDBJ databases">
        <title>Bacillus patelloidae sp. nov., isolated from the intestinal tract of a marine limpet.</title>
        <authorList>
            <person name="Liu R."/>
            <person name="Dong C."/>
            <person name="Shao Z."/>
        </authorList>
    </citation>
    <scope>NUCLEOTIDE SEQUENCE [LARGE SCALE GENOMIC DNA]</scope>
    <source>
        <strain evidence="3 4">SA5d-4</strain>
    </source>
</reference>
<dbReference type="NCBIfam" id="NF037970">
    <property type="entry name" value="vanZ_1"/>
    <property type="match status" value="1"/>
</dbReference>
<gene>
    <name evidence="3" type="ORF">CIB95_12090</name>
</gene>
<feature type="transmembrane region" description="Helical" evidence="1">
    <location>
        <begin position="135"/>
        <end position="154"/>
    </location>
</feature>
<dbReference type="PIRSF" id="PIRSF019083">
    <property type="entry name" value="UCP019083_VanZ"/>
    <property type="match status" value="1"/>
</dbReference>
<sequence length="159" mass="18163">MNHTYVKRIKLWSPVVIIASVIFFFSSQPYEKQDLKPGILSKVDLSLVEKTADSVSFEYATSEISISRLGVQQFVEFFIRKGAHFFIFALLGLFFYRALLHEGVNVRKAIIYSLLFLAFYATSDEIHQHFTGNRTPLVQDVILDFVGGAFGVFIRSLKK</sequence>
<dbReference type="InterPro" id="IPR016747">
    <property type="entry name" value="Phosphotransbutyrylase"/>
</dbReference>
<accession>A0A263BTJ5</accession>
<keyword evidence="4" id="KW-1185">Reference proteome</keyword>
<dbReference type="Proteomes" id="UP000217083">
    <property type="component" value="Unassembled WGS sequence"/>
</dbReference>
<feature type="transmembrane region" description="Helical" evidence="1">
    <location>
        <begin position="82"/>
        <end position="99"/>
    </location>
</feature>
<dbReference type="RefSeq" id="WP_094925524.1">
    <property type="nucleotide sequence ID" value="NZ_NPIA01000006.1"/>
</dbReference>
<dbReference type="EMBL" id="NPIA01000006">
    <property type="protein sequence ID" value="OZM56506.1"/>
    <property type="molecule type" value="Genomic_DNA"/>
</dbReference>
<evidence type="ECO:0000313" key="4">
    <source>
        <dbReference type="Proteomes" id="UP000217083"/>
    </source>
</evidence>
<keyword evidence="1" id="KW-0472">Membrane</keyword>
<name>A0A263BTJ5_9BACI</name>
<organism evidence="3 4">
    <name type="scientific">Lottiidibacillus patelloidae</name>
    <dbReference type="NCBI Taxonomy" id="2670334"/>
    <lineage>
        <taxon>Bacteria</taxon>
        <taxon>Bacillati</taxon>
        <taxon>Bacillota</taxon>
        <taxon>Bacilli</taxon>
        <taxon>Bacillales</taxon>
        <taxon>Bacillaceae</taxon>
        <taxon>Lottiidibacillus</taxon>
    </lineage>
</organism>
<keyword evidence="1" id="KW-1133">Transmembrane helix</keyword>
<keyword evidence="1" id="KW-0812">Transmembrane</keyword>
<dbReference type="AlphaFoldDB" id="A0A263BTJ5"/>
<evidence type="ECO:0000259" key="2">
    <source>
        <dbReference type="Pfam" id="PF04892"/>
    </source>
</evidence>
<protein>
    <recommendedName>
        <fullName evidence="2">VanZ-like domain-containing protein</fullName>
    </recommendedName>
</protein>
<reference evidence="4" key="1">
    <citation type="submission" date="2017-08" db="EMBL/GenBank/DDBJ databases">
        <authorList>
            <person name="Huang Z."/>
        </authorList>
    </citation>
    <scope>NUCLEOTIDE SEQUENCE [LARGE SCALE GENOMIC DNA]</scope>
    <source>
        <strain evidence="4">SA5d-4</strain>
    </source>
</reference>
<feature type="domain" description="VanZ-like" evidence="2">
    <location>
        <begin position="15"/>
        <end position="155"/>
    </location>
</feature>
<evidence type="ECO:0000256" key="1">
    <source>
        <dbReference type="SAM" id="Phobius"/>
    </source>
</evidence>
<feature type="transmembrane region" description="Helical" evidence="1">
    <location>
        <begin position="12"/>
        <end position="30"/>
    </location>
</feature>